<dbReference type="EMBL" id="JANPWB010000003">
    <property type="protein sequence ID" value="KAJ1200223.1"/>
    <property type="molecule type" value="Genomic_DNA"/>
</dbReference>
<accession>A0AAV7VF06</accession>
<dbReference type="AlphaFoldDB" id="A0AAV7VF06"/>
<proteinExistence type="predicted"/>
<evidence type="ECO:0000313" key="1">
    <source>
        <dbReference type="EMBL" id="KAJ1200223.1"/>
    </source>
</evidence>
<protein>
    <submittedName>
        <fullName evidence="1">Uncharacterized protein</fullName>
    </submittedName>
</protein>
<evidence type="ECO:0000313" key="2">
    <source>
        <dbReference type="Proteomes" id="UP001066276"/>
    </source>
</evidence>
<organism evidence="1 2">
    <name type="scientific">Pleurodeles waltl</name>
    <name type="common">Iberian ribbed newt</name>
    <dbReference type="NCBI Taxonomy" id="8319"/>
    <lineage>
        <taxon>Eukaryota</taxon>
        <taxon>Metazoa</taxon>
        <taxon>Chordata</taxon>
        <taxon>Craniata</taxon>
        <taxon>Vertebrata</taxon>
        <taxon>Euteleostomi</taxon>
        <taxon>Amphibia</taxon>
        <taxon>Batrachia</taxon>
        <taxon>Caudata</taxon>
        <taxon>Salamandroidea</taxon>
        <taxon>Salamandridae</taxon>
        <taxon>Pleurodelinae</taxon>
        <taxon>Pleurodeles</taxon>
    </lineage>
</organism>
<dbReference type="Proteomes" id="UP001066276">
    <property type="component" value="Chromosome 2_1"/>
</dbReference>
<keyword evidence="2" id="KW-1185">Reference proteome</keyword>
<reference evidence="1" key="1">
    <citation type="journal article" date="2022" name="bioRxiv">
        <title>Sequencing and chromosome-scale assembly of the giantPleurodeles waltlgenome.</title>
        <authorList>
            <person name="Brown T."/>
            <person name="Elewa A."/>
            <person name="Iarovenko S."/>
            <person name="Subramanian E."/>
            <person name="Araus A.J."/>
            <person name="Petzold A."/>
            <person name="Susuki M."/>
            <person name="Suzuki K.-i.T."/>
            <person name="Hayashi T."/>
            <person name="Toyoda A."/>
            <person name="Oliveira C."/>
            <person name="Osipova E."/>
            <person name="Leigh N.D."/>
            <person name="Simon A."/>
            <person name="Yun M.H."/>
        </authorList>
    </citation>
    <scope>NUCLEOTIDE SEQUENCE</scope>
    <source>
        <strain evidence="1">20211129_DDA</strain>
        <tissue evidence="1">Liver</tissue>
    </source>
</reference>
<name>A0AAV7VF06_PLEWA</name>
<gene>
    <name evidence="1" type="ORF">NDU88_004049</name>
</gene>
<sequence length="109" mass="11666">MKFFKLRLAGQDATWRLCNREAREAPHPGTTVGAALTVEHHRLRRPGRGPPVISSLLSEAPAVRITAAAAAADKEAPSASRIEKPLLSRVARAPDRVLAFYEAGGCDGL</sequence>
<comment type="caution">
    <text evidence="1">The sequence shown here is derived from an EMBL/GenBank/DDBJ whole genome shotgun (WGS) entry which is preliminary data.</text>
</comment>